<proteinExistence type="predicted"/>
<organism evidence="2">
    <name type="scientific">Dissoconium aciculare CBS 342.82</name>
    <dbReference type="NCBI Taxonomy" id="1314786"/>
    <lineage>
        <taxon>Eukaryota</taxon>
        <taxon>Fungi</taxon>
        <taxon>Dikarya</taxon>
        <taxon>Ascomycota</taxon>
        <taxon>Pezizomycotina</taxon>
        <taxon>Dothideomycetes</taxon>
        <taxon>Dothideomycetidae</taxon>
        <taxon>Mycosphaerellales</taxon>
        <taxon>Dissoconiaceae</taxon>
        <taxon>Dissoconium</taxon>
    </lineage>
</organism>
<protein>
    <submittedName>
        <fullName evidence="2">Uncharacterized protein</fullName>
    </submittedName>
</protein>
<sequence length="174" mass="19628">MIGAHGGTDLSNHPQHDPIVDLFCGVGDGKSRRIDAEVLQVLQYAALWRRNKWHYRFTQSITITLFIRAHESSYDDKSLPYSSAIGTMTRLVNGLHTMIEQAMSGRSAWSFPIKFRLRRVVGALVPACVDVHQTCPGTHPAGQRDQQVSQLPKCHDTPSWEPQLVQCCIQHIRE</sequence>
<gene>
    <name evidence="2" type="ORF">K489DRAFT_371952</name>
</gene>
<dbReference type="GeneID" id="54361082"/>
<name>A0A6J3LZA4_9PEZI</name>
<accession>A0A6J3LZA4</accession>
<dbReference type="AlphaFoldDB" id="A0A6J3LZA4"/>
<evidence type="ECO:0000313" key="2">
    <source>
        <dbReference type="RefSeq" id="XP_033458029.1"/>
    </source>
</evidence>
<reference evidence="2" key="2">
    <citation type="submission" date="2020-04" db="EMBL/GenBank/DDBJ databases">
        <authorList>
            <consortium name="NCBI Genome Project"/>
        </authorList>
    </citation>
    <scope>NUCLEOTIDE SEQUENCE</scope>
    <source>
        <strain evidence="2">CBS 342.82</strain>
    </source>
</reference>
<keyword evidence="1" id="KW-1185">Reference proteome</keyword>
<reference evidence="2" key="1">
    <citation type="submission" date="2020-01" db="EMBL/GenBank/DDBJ databases">
        <authorList>
            <consortium name="DOE Joint Genome Institute"/>
            <person name="Haridas S."/>
            <person name="Albert R."/>
            <person name="Binder M."/>
            <person name="Bloem J."/>
            <person name="Labutti K."/>
            <person name="Salamov A."/>
            <person name="Andreopoulos B."/>
            <person name="Baker S.E."/>
            <person name="Barry K."/>
            <person name="Bills G."/>
            <person name="Bluhm B.H."/>
            <person name="Cannon C."/>
            <person name="Castanera R."/>
            <person name="Culley D.E."/>
            <person name="Daum C."/>
            <person name="Ezra D."/>
            <person name="Gonzalez J.B."/>
            <person name="Henrissat B."/>
            <person name="Kuo A."/>
            <person name="Liang C."/>
            <person name="Lipzen A."/>
            <person name="Lutzoni F."/>
            <person name="Magnuson J."/>
            <person name="Mondo S."/>
            <person name="Nolan M."/>
            <person name="Ohm R."/>
            <person name="Pangilinan J."/>
            <person name="Park H.-J."/>
            <person name="Ramirez L."/>
            <person name="Alfaro M."/>
            <person name="Sun H."/>
            <person name="Tritt A."/>
            <person name="Yoshinaga Y."/>
            <person name="Zwiers L.-H."/>
            <person name="Turgeon B.G."/>
            <person name="Goodwin S.B."/>
            <person name="Spatafora J.W."/>
            <person name="Crous P.W."/>
            <person name="Grigoriev I.V."/>
        </authorList>
    </citation>
    <scope>NUCLEOTIDE SEQUENCE</scope>
    <source>
        <strain evidence="2">CBS 342.82</strain>
    </source>
</reference>
<reference evidence="2" key="3">
    <citation type="submission" date="2025-08" db="UniProtKB">
        <authorList>
            <consortium name="RefSeq"/>
        </authorList>
    </citation>
    <scope>IDENTIFICATION</scope>
    <source>
        <strain evidence="2">CBS 342.82</strain>
    </source>
</reference>
<evidence type="ECO:0000313" key="1">
    <source>
        <dbReference type="Proteomes" id="UP000504637"/>
    </source>
</evidence>
<dbReference type="Proteomes" id="UP000504637">
    <property type="component" value="Unplaced"/>
</dbReference>
<dbReference type="RefSeq" id="XP_033458029.1">
    <property type="nucleotide sequence ID" value="XM_033603282.1"/>
</dbReference>